<feature type="non-terminal residue" evidence="2">
    <location>
        <position position="1"/>
    </location>
</feature>
<keyword evidence="3" id="KW-1185">Reference proteome</keyword>
<organism evidence="2 3">
    <name type="scientific">Pristionchus fissidentatus</name>
    <dbReference type="NCBI Taxonomy" id="1538716"/>
    <lineage>
        <taxon>Eukaryota</taxon>
        <taxon>Metazoa</taxon>
        <taxon>Ecdysozoa</taxon>
        <taxon>Nematoda</taxon>
        <taxon>Chromadorea</taxon>
        <taxon>Rhabditida</taxon>
        <taxon>Rhabditina</taxon>
        <taxon>Diplogasteromorpha</taxon>
        <taxon>Diplogasteroidea</taxon>
        <taxon>Neodiplogasteridae</taxon>
        <taxon>Pristionchus</taxon>
    </lineage>
</organism>
<feature type="region of interest" description="Disordered" evidence="1">
    <location>
        <begin position="1"/>
        <end position="212"/>
    </location>
</feature>
<sequence length="212" mass="25197">EDESGEEGEGRARRGLLQGPTSDGEYDWRQGPVKLRTQPILKKKRRNMKKERTPPRRKDEGLTDFEYETDEDEEQNEPWPSRPRGRSSSSRRSPTPERRPDDGMEERIQPSAHRNHETSGRKNKEMMSNGKRPTEDLVLRLKKRGRNEEDVEKKATSPRKKSTGTMTPEERTKYNDYMKSYMKEWRRKNKLEKESKEKETNPRKISKRKLPR</sequence>
<dbReference type="EMBL" id="BTSY01000005">
    <property type="protein sequence ID" value="GMT27756.1"/>
    <property type="molecule type" value="Genomic_DNA"/>
</dbReference>
<feature type="compositionally biased region" description="Basic and acidic residues" evidence="1">
    <location>
        <begin position="146"/>
        <end position="155"/>
    </location>
</feature>
<evidence type="ECO:0000313" key="2">
    <source>
        <dbReference type="EMBL" id="GMT27756.1"/>
    </source>
</evidence>
<feature type="non-terminal residue" evidence="2">
    <location>
        <position position="212"/>
    </location>
</feature>
<feature type="compositionally biased region" description="Basic and acidic residues" evidence="1">
    <location>
        <begin position="50"/>
        <end position="61"/>
    </location>
</feature>
<gene>
    <name evidence="2" type="ORF">PFISCL1PPCAC_19053</name>
</gene>
<dbReference type="Proteomes" id="UP001432322">
    <property type="component" value="Unassembled WGS sequence"/>
</dbReference>
<evidence type="ECO:0000256" key="1">
    <source>
        <dbReference type="SAM" id="MobiDB-lite"/>
    </source>
</evidence>
<feature type="compositionally biased region" description="Basic and acidic residues" evidence="1">
    <location>
        <begin position="94"/>
        <end position="125"/>
    </location>
</feature>
<feature type="compositionally biased region" description="Acidic residues" evidence="1">
    <location>
        <begin position="62"/>
        <end position="76"/>
    </location>
</feature>
<comment type="caution">
    <text evidence="2">The sequence shown here is derived from an EMBL/GenBank/DDBJ whole genome shotgun (WGS) entry which is preliminary data.</text>
</comment>
<reference evidence="2" key="1">
    <citation type="submission" date="2023-10" db="EMBL/GenBank/DDBJ databases">
        <title>Genome assembly of Pristionchus species.</title>
        <authorList>
            <person name="Yoshida K."/>
            <person name="Sommer R.J."/>
        </authorList>
    </citation>
    <scope>NUCLEOTIDE SEQUENCE</scope>
    <source>
        <strain evidence="2">RS5133</strain>
    </source>
</reference>
<evidence type="ECO:0000313" key="3">
    <source>
        <dbReference type="Proteomes" id="UP001432322"/>
    </source>
</evidence>
<accession>A0AAV5WAB0</accession>
<protein>
    <submittedName>
        <fullName evidence="2">Uncharacterized protein</fullName>
    </submittedName>
</protein>
<feature type="compositionally biased region" description="Basic and acidic residues" evidence="1">
    <location>
        <begin position="168"/>
        <end position="184"/>
    </location>
</feature>
<dbReference type="AlphaFoldDB" id="A0AAV5WAB0"/>
<proteinExistence type="predicted"/>
<name>A0AAV5WAB0_9BILA</name>
<feature type="compositionally biased region" description="Basic and acidic residues" evidence="1">
    <location>
        <begin position="191"/>
        <end position="202"/>
    </location>
</feature>